<protein>
    <submittedName>
        <fullName evidence="7">Sigma-70 family RNA polymerase sigma factor</fullName>
    </submittedName>
</protein>
<dbReference type="Gene3D" id="1.10.1740.10">
    <property type="match status" value="1"/>
</dbReference>
<keyword evidence="1" id="KW-0805">Transcription regulation</keyword>
<keyword evidence="3" id="KW-0238">DNA-binding</keyword>
<reference evidence="7" key="1">
    <citation type="journal article" date="2020" name="mSystems">
        <title>Genome- and Community-Level Interaction Insights into Carbon Utilization and Element Cycling Functions of Hydrothermarchaeota in Hydrothermal Sediment.</title>
        <authorList>
            <person name="Zhou Z."/>
            <person name="Liu Y."/>
            <person name="Xu W."/>
            <person name="Pan J."/>
            <person name="Luo Z.H."/>
            <person name="Li M."/>
        </authorList>
    </citation>
    <scope>NUCLEOTIDE SEQUENCE [LARGE SCALE GENOMIC DNA]</scope>
    <source>
        <strain evidence="7">SpSt-81</strain>
    </source>
</reference>
<dbReference type="InterPro" id="IPR036388">
    <property type="entry name" value="WH-like_DNA-bd_sf"/>
</dbReference>
<evidence type="ECO:0000256" key="4">
    <source>
        <dbReference type="ARBA" id="ARBA00023163"/>
    </source>
</evidence>
<dbReference type="Pfam" id="PF04542">
    <property type="entry name" value="Sigma70_r2"/>
    <property type="match status" value="1"/>
</dbReference>
<dbReference type="EMBL" id="DTIN01000044">
    <property type="protein sequence ID" value="HFX14362.1"/>
    <property type="molecule type" value="Genomic_DNA"/>
</dbReference>
<gene>
    <name evidence="7" type="ORF">ENW00_09535</name>
</gene>
<dbReference type="InterPro" id="IPR014284">
    <property type="entry name" value="RNA_pol_sigma-70_dom"/>
</dbReference>
<sequence>MNVEILFLAYKPLLYKYLGLLFTKDIDFEDFKQEGELALLELLKRYDPQKGELSSYLKKSLYYALLRIRTRLRYEEEYVEELGEIEVYKEEVQEEKIIDFSCLSKREKEIVMLVYFNKLSIRKTAKILGLSPSSVKVYKKRAVNKLRFWCKI</sequence>
<accession>A0A7C3RSA2</accession>
<name>A0A7C3RSA2_DICTH</name>
<dbReference type="CDD" id="cd06171">
    <property type="entry name" value="Sigma70_r4"/>
    <property type="match status" value="1"/>
</dbReference>
<evidence type="ECO:0000259" key="5">
    <source>
        <dbReference type="Pfam" id="PF04542"/>
    </source>
</evidence>
<dbReference type="InterPro" id="IPR013249">
    <property type="entry name" value="RNA_pol_sigma70_r4_t2"/>
</dbReference>
<dbReference type="Gene3D" id="1.10.10.10">
    <property type="entry name" value="Winged helix-like DNA-binding domain superfamily/Winged helix DNA-binding domain"/>
    <property type="match status" value="1"/>
</dbReference>
<evidence type="ECO:0000256" key="1">
    <source>
        <dbReference type="ARBA" id="ARBA00023015"/>
    </source>
</evidence>
<comment type="caution">
    <text evidence="7">The sequence shown here is derived from an EMBL/GenBank/DDBJ whole genome shotgun (WGS) entry which is preliminary data.</text>
</comment>
<evidence type="ECO:0000259" key="6">
    <source>
        <dbReference type="Pfam" id="PF08281"/>
    </source>
</evidence>
<proteinExistence type="predicted"/>
<dbReference type="PANTHER" id="PTHR30385">
    <property type="entry name" value="SIGMA FACTOR F FLAGELLAR"/>
    <property type="match status" value="1"/>
</dbReference>
<evidence type="ECO:0000256" key="3">
    <source>
        <dbReference type="ARBA" id="ARBA00023125"/>
    </source>
</evidence>
<dbReference type="InterPro" id="IPR013324">
    <property type="entry name" value="RNA_pol_sigma_r3/r4-like"/>
</dbReference>
<feature type="domain" description="RNA polymerase sigma-70 region 2" evidence="5">
    <location>
        <begin position="6"/>
        <end position="60"/>
    </location>
</feature>
<evidence type="ECO:0000313" key="7">
    <source>
        <dbReference type="EMBL" id="HFX14362.1"/>
    </source>
</evidence>
<dbReference type="SUPFAM" id="SSF88946">
    <property type="entry name" value="Sigma2 domain of RNA polymerase sigma factors"/>
    <property type="match status" value="1"/>
</dbReference>
<keyword evidence="2" id="KW-0731">Sigma factor</keyword>
<organism evidence="7">
    <name type="scientific">Dictyoglomus thermophilum</name>
    <dbReference type="NCBI Taxonomy" id="14"/>
    <lineage>
        <taxon>Bacteria</taxon>
        <taxon>Pseudomonadati</taxon>
        <taxon>Dictyoglomota</taxon>
        <taxon>Dictyoglomia</taxon>
        <taxon>Dictyoglomales</taxon>
        <taxon>Dictyoglomaceae</taxon>
        <taxon>Dictyoglomus</taxon>
    </lineage>
</organism>
<evidence type="ECO:0000256" key="2">
    <source>
        <dbReference type="ARBA" id="ARBA00023082"/>
    </source>
</evidence>
<dbReference type="Pfam" id="PF08281">
    <property type="entry name" value="Sigma70_r4_2"/>
    <property type="match status" value="1"/>
</dbReference>
<dbReference type="NCBIfam" id="TIGR02937">
    <property type="entry name" value="sigma70-ECF"/>
    <property type="match status" value="1"/>
</dbReference>
<keyword evidence="4" id="KW-0804">Transcription</keyword>
<dbReference type="InterPro" id="IPR007627">
    <property type="entry name" value="RNA_pol_sigma70_r2"/>
</dbReference>
<dbReference type="GO" id="GO:0003677">
    <property type="term" value="F:DNA binding"/>
    <property type="evidence" value="ECO:0007669"/>
    <property type="project" value="UniProtKB-KW"/>
</dbReference>
<dbReference type="GO" id="GO:0016987">
    <property type="term" value="F:sigma factor activity"/>
    <property type="evidence" value="ECO:0007669"/>
    <property type="project" value="UniProtKB-KW"/>
</dbReference>
<dbReference type="InterPro" id="IPR013325">
    <property type="entry name" value="RNA_pol_sigma_r2"/>
</dbReference>
<feature type="domain" description="RNA polymerase sigma factor 70 region 4 type 2" evidence="6">
    <location>
        <begin position="102"/>
        <end position="146"/>
    </location>
</feature>
<dbReference type="AlphaFoldDB" id="A0A7C3RSA2"/>
<dbReference type="GO" id="GO:0006352">
    <property type="term" value="P:DNA-templated transcription initiation"/>
    <property type="evidence" value="ECO:0007669"/>
    <property type="project" value="InterPro"/>
</dbReference>
<dbReference type="SUPFAM" id="SSF88659">
    <property type="entry name" value="Sigma3 and sigma4 domains of RNA polymerase sigma factors"/>
    <property type="match status" value="1"/>
</dbReference>